<dbReference type="PANTHER" id="PTHR47165:SF4">
    <property type="entry name" value="OS03G0429900 PROTEIN"/>
    <property type="match status" value="1"/>
</dbReference>
<dbReference type="STRING" id="74649.A0A2P6SLI2"/>
<evidence type="ECO:0000259" key="3">
    <source>
        <dbReference type="Pfam" id="PF08646"/>
    </source>
</evidence>
<dbReference type="PANTHER" id="PTHR47165">
    <property type="entry name" value="OS03G0429900 PROTEIN"/>
    <property type="match status" value="1"/>
</dbReference>
<reference evidence="4 5" key="1">
    <citation type="journal article" date="2018" name="Nat. Genet.">
        <title>The Rosa genome provides new insights in the design of modern roses.</title>
        <authorList>
            <person name="Bendahmane M."/>
        </authorList>
    </citation>
    <scope>NUCLEOTIDE SEQUENCE [LARGE SCALE GENOMIC DNA]</scope>
    <source>
        <strain evidence="5">cv. Old Blush</strain>
    </source>
</reference>
<evidence type="ECO:0000256" key="1">
    <source>
        <dbReference type="SAM" id="MobiDB-lite"/>
    </source>
</evidence>
<feature type="domain" description="Replication protein A 70 kDa DNA-binding subunit B/D first OB fold" evidence="2">
    <location>
        <begin position="12"/>
        <end position="81"/>
    </location>
</feature>
<sequence length="469" mass="53732">METKEFNTEIYDGLHYVLVDEKGDAIHAIIEENNFPYMTNKMEQGKVYDISLLHTRNHQKSNYKVIDHEAQVFFNQMTKFTAVQDTFPLIPLHSFRLLEFDQLGAELKKQKEGPLNQQIVLSDVYGCVKSIVPEHRIPVKNNEKLESICEITMENLRREDLNITLWGDTAREFNVEAVRSLTVPVLAVFTSLRVTLFKERITPSSTNHTCFIIDPEVAQRDLYRNEFSRPGDKVKIIANSFKQLTQAELKDQQRKTVADLNALDPDLYAKETVYSIASICRFPTHSGWWYKGCPSCHKQLKQKEDSNELTCTKHAIQTALPCYRVYMTIKDKDNYATVIVMGKEGEQLFGSTCEDLLNKRTYPTEHTLPKEIKQTIGQTYQFHIKVNPNSELVVKNIVPDPEASLPLTEKEPTSDTPDQLLSEIKRGIHASKRALFTSEPHKTSKRQSERGTTTSSSGKGKLPQKDKYV</sequence>
<feature type="region of interest" description="Disordered" evidence="1">
    <location>
        <begin position="403"/>
        <end position="469"/>
    </location>
</feature>
<evidence type="ECO:0000313" key="5">
    <source>
        <dbReference type="Proteomes" id="UP000238479"/>
    </source>
</evidence>
<dbReference type="InterPro" id="IPR012340">
    <property type="entry name" value="NA-bd_OB-fold"/>
</dbReference>
<dbReference type="Gramene" id="PRQ59526">
    <property type="protein sequence ID" value="PRQ59526"/>
    <property type="gene ID" value="RchiOBHm_Chr1g0371171"/>
</dbReference>
<feature type="compositionally biased region" description="Basic and acidic residues" evidence="1">
    <location>
        <begin position="439"/>
        <end position="449"/>
    </location>
</feature>
<proteinExistence type="predicted"/>
<feature type="domain" description="Replication factor A C-terminal" evidence="3">
    <location>
        <begin position="283"/>
        <end position="388"/>
    </location>
</feature>
<protein>
    <submittedName>
        <fullName evidence="4">Putative nucleic acid-binding protein</fullName>
    </submittedName>
</protein>
<dbReference type="EMBL" id="PDCK01000039">
    <property type="protein sequence ID" value="PRQ59526.1"/>
    <property type="molecule type" value="Genomic_DNA"/>
</dbReference>
<evidence type="ECO:0000259" key="2">
    <source>
        <dbReference type="Pfam" id="PF02721"/>
    </source>
</evidence>
<dbReference type="AlphaFoldDB" id="A0A2P6SLI2"/>
<dbReference type="Pfam" id="PF02721">
    <property type="entry name" value="DUF223"/>
    <property type="match status" value="1"/>
</dbReference>
<dbReference type="InterPro" id="IPR013955">
    <property type="entry name" value="Rep_factor-A_C"/>
</dbReference>
<dbReference type="OMA" id="RFHTYEV"/>
<dbReference type="InterPro" id="IPR003871">
    <property type="entry name" value="RFA1B/D_OB_1st"/>
</dbReference>
<dbReference type="Pfam" id="PF08646">
    <property type="entry name" value="Rep_fac-A_C"/>
    <property type="match status" value="1"/>
</dbReference>
<name>A0A2P6SLI2_ROSCH</name>
<dbReference type="Proteomes" id="UP000238479">
    <property type="component" value="Chromosome 1"/>
</dbReference>
<dbReference type="SUPFAM" id="SSF50249">
    <property type="entry name" value="Nucleic acid-binding proteins"/>
    <property type="match status" value="2"/>
</dbReference>
<comment type="caution">
    <text evidence="4">The sequence shown here is derived from an EMBL/GenBank/DDBJ whole genome shotgun (WGS) entry which is preliminary data.</text>
</comment>
<dbReference type="Gene3D" id="2.40.50.140">
    <property type="entry name" value="Nucleic acid-binding proteins"/>
    <property type="match status" value="3"/>
</dbReference>
<gene>
    <name evidence="4" type="ORF">RchiOBHm_Chr1g0371171</name>
</gene>
<keyword evidence="5" id="KW-1185">Reference proteome</keyword>
<accession>A0A2P6SLI2</accession>
<organism evidence="4 5">
    <name type="scientific">Rosa chinensis</name>
    <name type="common">China rose</name>
    <dbReference type="NCBI Taxonomy" id="74649"/>
    <lineage>
        <taxon>Eukaryota</taxon>
        <taxon>Viridiplantae</taxon>
        <taxon>Streptophyta</taxon>
        <taxon>Embryophyta</taxon>
        <taxon>Tracheophyta</taxon>
        <taxon>Spermatophyta</taxon>
        <taxon>Magnoliopsida</taxon>
        <taxon>eudicotyledons</taxon>
        <taxon>Gunneridae</taxon>
        <taxon>Pentapetalae</taxon>
        <taxon>rosids</taxon>
        <taxon>fabids</taxon>
        <taxon>Rosales</taxon>
        <taxon>Rosaceae</taxon>
        <taxon>Rosoideae</taxon>
        <taxon>Rosoideae incertae sedis</taxon>
        <taxon>Rosa</taxon>
    </lineage>
</organism>
<evidence type="ECO:0000313" key="4">
    <source>
        <dbReference type="EMBL" id="PRQ59526.1"/>
    </source>
</evidence>